<keyword evidence="8" id="KW-1185">Reference proteome</keyword>
<evidence type="ECO:0000256" key="2">
    <source>
        <dbReference type="ARBA" id="ARBA00022827"/>
    </source>
</evidence>
<evidence type="ECO:0000256" key="3">
    <source>
        <dbReference type="ARBA" id="ARBA00023002"/>
    </source>
</evidence>
<evidence type="ECO:0000256" key="5">
    <source>
        <dbReference type="HAMAP-Rule" id="MF_00845"/>
    </source>
</evidence>
<comment type="caution">
    <text evidence="7">The sequence shown here is derived from an EMBL/GenBank/DDBJ whole genome shotgun (WGS) entry which is preliminary data.</text>
</comment>
<dbReference type="InterPro" id="IPR036188">
    <property type="entry name" value="FAD/NAD-bd_sf"/>
</dbReference>
<feature type="binding site" evidence="5">
    <location>
        <position position="56"/>
    </location>
    <ligand>
        <name>NADPH</name>
        <dbReference type="ChEBI" id="CHEBI:57783"/>
    </ligand>
</feature>
<gene>
    <name evidence="7" type="ORF">E1293_15810</name>
</gene>
<comment type="function">
    <text evidence="5">An FAD-requiring monooxygenase active on some tetracycline antibiotic derivatives, which leads to their inactivation. Hydroxylates carbon 11a of tetracycline and some analogs.</text>
</comment>
<dbReference type="InterPro" id="IPR002938">
    <property type="entry name" value="FAD-bd"/>
</dbReference>
<feature type="binding site" evidence="5">
    <location>
        <position position="119"/>
    </location>
    <ligand>
        <name>FAD</name>
        <dbReference type="ChEBI" id="CHEBI:57692"/>
    </ligand>
</feature>
<keyword evidence="5" id="KW-0547">Nucleotide-binding</keyword>
<comment type="similarity">
    <text evidence="5">Belongs to the aromatic-ring hydroxylase family. TetX subfamily.</text>
</comment>
<feature type="domain" description="FAD-binding" evidence="6">
    <location>
        <begin position="21"/>
        <end position="361"/>
    </location>
</feature>
<keyword evidence="5" id="KW-0521">NADP</keyword>
<dbReference type="HAMAP" id="MF_00845">
    <property type="entry name" value="TetX_monooxygenase"/>
    <property type="match status" value="1"/>
</dbReference>
<organism evidence="7 8">
    <name type="scientific">Actinomadura darangshiensis</name>
    <dbReference type="NCBI Taxonomy" id="705336"/>
    <lineage>
        <taxon>Bacteria</taxon>
        <taxon>Bacillati</taxon>
        <taxon>Actinomycetota</taxon>
        <taxon>Actinomycetes</taxon>
        <taxon>Streptosporangiales</taxon>
        <taxon>Thermomonosporaceae</taxon>
        <taxon>Actinomadura</taxon>
    </lineage>
</organism>
<accession>A0A4R5BBH7</accession>
<dbReference type="GO" id="GO:0071949">
    <property type="term" value="F:FAD binding"/>
    <property type="evidence" value="ECO:0007669"/>
    <property type="project" value="InterPro"/>
</dbReference>
<keyword evidence="5" id="KW-0963">Cytoplasm</keyword>
<evidence type="ECO:0000313" key="7">
    <source>
        <dbReference type="EMBL" id="TDD82875.1"/>
    </source>
</evidence>
<dbReference type="EC" id="1.14.13.-" evidence="5"/>
<keyword evidence="1 5" id="KW-0285">Flavoprotein</keyword>
<dbReference type="AlphaFoldDB" id="A0A4R5BBH7"/>
<evidence type="ECO:0000313" key="8">
    <source>
        <dbReference type="Proteomes" id="UP000295578"/>
    </source>
</evidence>
<evidence type="ECO:0000259" key="6">
    <source>
        <dbReference type="Pfam" id="PF01494"/>
    </source>
</evidence>
<dbReference type="EMBL" id="SMKY01000060">
    <property type="protein sequence ID" value="TDD82875.1"/>
    <property type="molecule type" value="Genomic_DNA"/>
</dbReference>
<feature type="binding site" evidence="5">
    <location>
        <position position="311"/>
    </location>
    <ligand>
        <name>FAD</name>
        <dbReference type="ChEBI" id="CHEBI:57692"/>
    </ligand>
</feature>
<dbReference type="PRINTS" id="PR00420">
    <property type="entry name" value="RNGMNOXGNASE"/>
</dbReference>
<dbReference type="Gene3D" id="3.50.50.60">
    <property type="entry name" value="FAD/NAD(P)-binding domain"/>
    <property type="match status" value="1"/>
</dbReference>
<comment type="domain">
    <text evidence="5">Consists of an N-terminal FAD-binding domain with a Rossman fold and a C-terminal substrate-binding domain.</text>
</comment>
<evidence type="ECO:0000256" key="4">
    <source>
        <dbReference type="ARBA" id="ARBA00023033"/>
    </source>
</evidence>
<feature type="binding site" evidence="5">
    <location>
        <position position="63"/>
    </location>
    <ligand>
        <name>FAD</name>
        <dbReference type="ChEBI" id="CHEBI:57692"/>
    </ligand>
</feature>
<name>A0A4R5BBH7_9ACTN</name>
<dbReference type="OrthoDB" id="3217377at2"/>
<evidence type="ECO:0000256" key="1">
    <source>
        <dbReference type="ARBA" id="ARBA00022630"/>
    </source>
</evidence>
<keyword evidence="2 5" id="KW-0274">FAD</keyword>
<comment type="catalytic activity">
    <reaction evidence="5">
        <text>a tetracycline + NADPH + O2 + H(+) = an 11a-hydroxytetracycline + NADP(+) + H2O</text>
        <dbReference type="Rhea" id="RHEA:61444"/>
        <dbReference type="ChEBI" id="CHEBI:15377"/>
        <dbReference type="ChEBI" id="CHEBI:15378"/>
        <dbReference type="ChEBI" id="CHEBI:15379"/>
        <dbReference type="ChEBI" id="CHEBI:57783"/>
        <dbReference type="ChEBI" id="CHEBI:58349"/>
        <dbReference type="ChEBI" id="CHEBI:144644"/>
        <dbReference type="ChEBI" id="CHEBI:144645"/>
    </reaction>
</comment>
<dbReference type="Proteomes" id="UP000295578">
    <property type="component" value="Unassembled WGS sequence"/>
</dbReference>
<comment type="subunit">
    <text evidence="5">Monomer.</text>
</comment>
<dbReference type="GO" id="GO:0004497">
    <property type="term" value="F:monooxygenase activity"/>
    <property type="evidence" value="ECO:0007669"/>
    <property type="project" value="UniProtKB-UniRule"/>
</dbReference>
<protein>
    <recommendedName>
        <fullName evidence="5">Flavin-dependent monooxygenase</fullName>
    </recommendedName>
    <alternativeName>
        <fullName evidence="5">TetX monooxygenase</fullName>
        <shortName evidence="5">TetX</shortName>
        <ecNumber evidence="5">1.14.13.-</ecNumber>
    </alternativeName>
</protein>
<dbReference type="SUPFAM" id="SSF51905">
    <property type="entry name" value="FAD/NAD(P)-binding domain"/>
    <property type="match status" value="1"/>
</dbReference>
<dbReference type="GO" id="GO:0046677">
    <property type="term" value="P:response to antibiotic"/>
    <property type="evidence" value="ECO:0007669"/>
    <property type="project" value="InterPro"/>
</dbReference>
<keyword evidence="3 5" id="KW-0560">Oxidoreductase</keyword>
<reference evidence="7 8" key="1">
    <citation type="submission" date="2019-03" db="EMBL/GenBank/DDBJ databases">
        <title>Draft genome sequences of novel Actinobacteria.</title>
        <authorList>
            <person name="Sahin N."/>
            <person name="Ay H."/>
            <person name="Saygin H."/>
        </authorList>
    </citation>
    <scope>NUCLEOTIDE SEQUENCE [LARGE SCALE GENOMIC DNA]</scope>
    <source>
        <strain evidence="7 8">DSM 45941</strain>
    </source>
</reference>
<keyword evidence="4 5" id="KW-0503">Monooxygenase</keyword>
<dbReference type="GO" id="GO:0005737">
    <property type="term" value="C:cytoplasm"/>
    <property type="evidence" value="ECO:0007669"/>
    <property type="project" value="UniProtKB-SubCell"/>
</dbReference>
<sequence>MFGLPLQTRANVVGVTIQEPITIVGGGLGGLVLARVLHVNGISVTVHEAEDSAAARPQGGMLDIHPWNGQRALAAAGLIEEFRGLVLEGGESYRVLDRAGTVLLDLPDDGTGERPEVQRGQLRQILLDSLPDGVVRWGHKATGVRALGEGRHEVRFAGGATAVTSLLIGADGAWSQVRPVVSAATPAYVGVTSVETFLFAGSTRHRAATEAVGAGSLFALAPGKGFLVQREGDGTLHAYAQLVKPLDWLAGTDPADAAAVAAQVVSEFDGWAPQLTALLTDSDTAPVLRRLHALPVGHRWARTPGVTLLGDAAHLAPPNGEGANLAMLDGAELGQAITAHPGDAETALAAYEQAMFPRAAEAAGEDVYGTMLGAGAPHSWIAMMTGAEQAS</sequence>
<comment type="subcellular location">
    <subcellularLocation>
        <location evidence="5">Cytoplasm</location>
    </subcellularLocation>
</comment>
<dbReference type="PANTHER" id="PTHR46972:SF1">
    <property type="entry name" value="FAD DEPENDENT OXIDOREDUCTASE DOMAIN-CONTAINING PROTEIN"/>
    <property type="match status" value="1"/>
</dbReference>
<dbReference type="InterPro" id="IPR043683">
    <property type="entry name" value="TetX_monooxygenase"/>
</dbReference>
<dbReference type="PANTHER" id="PTHR46972">
    <property type="entry name" value="MONOOXYGENASE ASQM-RELATED"/>
    <property type="match status" value="1"/>
</dbReference>
<comment type="cofactor">
    <cofactor evidence="5">
        <name>FAD</name>
        <dbReference type="ChEBI" id="CHEBI:57692"/>
    </cofactor>
</comment>
<dbReference type="Pfam" id="PF01494">
    <property type="entry name" value="FAD_binding_3"/>
    <property type="match status" value="1"/>
</dbReference>
<proteinExistence type="inferred from homology"/>